<reference evidence="1 2" key="1">
    <citation type="submission" date="2017-07" db="EMBL/GenBank/DDBJ databases">
        <title>Recovery of genomes from metagenomes via a dereplication, aggregation, and scoring strategy.</title>
        <authorList>
            <person name="Sieber C.M."/>
            <person name="Probst A.J."/>
            <person name="Sharrar A."/>
            <person name="Thomas B.C."/>
            <person name="Hess M."/>
            <person name="Tringe S.G."/>
            <person name="Banfield J.F."/>
        </authorList>
    </citation>
    <scope>NUCLEOTIDE SEQUENCE [LARGE SCALE GENOMIC DNA]</scope>
    <source>
        <strain evidence="1">JGI_Cruoil_03_51_56</strain>
    </source>
</reference>
<name>A0A235BVS8_UNCW3</name>
<dbReference type="EMBL" id="NOZP01000081">
    <property type="protein sequence ID" value="OYD15857.1"/>
    <property type="molecule type" value="Genomic_DNA"/>
</dbReference>
<sequence length="373" mass="39972">MAHAYTPGLKVTARAVVRKERRLPLPGETLVEKGQHVKGDDIVARTELPGNVATLNVGGLLGVPPEDLPGMMLKKEGDPVEKNEIIARSRGLFGLFKTDVRVPVKGSIESISSVTGQVILREPPQPVQVDAYIEAEVAEVIPKEGVIVETDASLVQGIFGVGGEVRGRLKMIVDSPDAVLSGEEITEECRGKVVIGGSLIRHEVIEAGIAHGVKAIVAGGVEDATLREFLGYDIGVAITGSEKKGVTLVITEGFGEMCMARKTFDLLKTLEGRMASVNGATQIRAGVIRPEIIVPQTDNRDEIKQNVDESGLELGMAVRIIREPKFGAIGKVTSLPVELQKIESEARARVLEVELENGERVVLPRANVEIIEG</sequence>
<dbReference type="Proteomes" id="UP000215559">
    <property type="component" value="Unassembled WGS sequence"/>
</dbReference>
<protein>
    <recommendedName>
        <fullName evidence="3">KOW domain-containing protein</fullName>
    </recommendedName>
</protein>
<gene>
    <name evidence="1" type="ORF">CH330_04520</name>
</gene>
<evidence type="ECO:0000313" key="2">
    <source>
        <dbReference type="Proteomes" id="UP000215559"/>
    </source>
</evidence>
<accession>A0A235BVS8</accession>
<evidence type="ECO:0008006" key="3">
    <source>
        <dbReference type="Google" id="ProtNLM"/>
    </source>
</evidence>
<comment type="caution">
    <text evidence="1">The sequence shown here is derived from an EMBL/GenBank/DDBJ whole genome shotgun (WGS) entry which is preliminary data.</text>
</comment>
<dbReference type="AlphaFoldDB" id="A0A235BVS8"/>
<evidence type="ECO:0000313" key="1">
    <source>
        <dbReference type="EMBL" id="OYD15857.1"/>
    </source>
</evidence>
<organism evidence="1 2">
    <name type="scientific">candidate division WOR-3 bacterium JGI_Cruoil_03_51_56</name>
    <dbReference type="NCBI Taxonomy" id="1973747"/>
    <lineage>
        <taxon>Bacteria</taxon>
        <taxon>Bacteria division WOR-3</taxon>
    </lineage>
</organism>
<proteinExistence type="predicted"/>